<dbReference type="OrthoDB" id="9789083at2"/>
<dbReference type="PRINTS" id="PR00081">
    <property type="entry name" value="GDHRDH"/>
</dbReference>
<keyword evidence="3" id="KW-0560">Oxidoreductase</keyword>
<evidence type="ECO:0000313" key="5">
    <source>
        <dbReference type="EMBL" id="ABE30284.1"/>
    </source>
</evidence>
<dbReference type="eggNOG" id="COG1028">
    <property type="taxonomic scope" value="Bacteria"/>
</dbReference>
<evidence type="ECO:0000256" key="3">
    <source>
        <dbReference type="ARBA" id="ARBA00023002"/>
    </source>
</evidence>
<accession>Q140F5</accession>
<evidence type="ECO:0000313" key="6">
    <source>
        <dbReference type="Proteomes" id="UP000001817"/>
    </source>
</evidence>
<dbReference type="SUPFAM" id="SSF51735">
    <property type="entry name" value="NAD(P)-binding Rossmann-fold domains"/>
    <property type="match status" value="1"/>
</dbReference>
<dbReference type="KEGG" id="bxe:Bxe_A2677"/>
<dbReference type="InterPro" id="IPR002347">
    <property type="entry name" value="SDR_fam"/>
</dbReference>
<comment type="similarity">
    <text evidence="1 4">Belongs to the short-chain dehydrogenases/reductases (SDR) family.</text>
</comment>
<dbReference type="AlphaFoldDB" id="Q140F5"/>
<dbReference type="PANTHER" id="PTHR43490">
    <property type="entry name" value="(+)-NEOMENTHOL DEHYDROGENASE"/>
    <property type="match status" value="1"/>
</dbReference>
<reference evidence="5 6" key="1">
    <citation type="journal article" date="2006" name="Proc. Natl. Acad. Sci. U.S.A.">
        <title>Burkholderia xenovorans LB400 harbors a multi-replicon, 9.73-Mbp genome shaped for versatility.</title>
        <authorList>
            <person name="Chain P.S."/>
            <person name="Denef V.J."/>
            <person name="Konstantinidis K.T."/>
            <person name="Vergez L.M."/>
            <person name="Agullo L."/>
            <person name="Reyes V.L."/>
            <person name="Hauser L."/>
            <person name="Cordova M."/>
            <person name="Gomez L."/>
            <person name="Gonzalez M."/>
            <person name="Land M."/>
            <person name="Lao V."/>
            <person name="Larimer F."/>
            <person name="LiPuma J.J."/>
            <person name="Mahenthiralingam E."/>
            <person name="Malfatti S.A."/>
            <person name="Marx C.J."/>
            <person name="Parnell J.J."/>
            <person name="Ramette A."/>
            <person name="Richardson P."/>
            <person name="Seeger M."/>
            <person name="Smith D."/>
            <person name="Spilker T."/>
            <person name="Sul W.J."/>
            <person name="Tsoi T.V."/>
            <person name="Ulrich L.E."/>
            <person name="Zhulin I.B."/>
            <person name="Tiedje J.M."/>
        </authorList>
    </citation>
    <scope>NUCLEOTIDE SEQUENCE [LARGE SCALE GENOMIC DNA]</scope>
    <source>
        <strain evidence="5 6">LB400</strain>
    </source>
</reference>
<sequence>MSDEQQKKIALVTGATRGLGFETVRQLAASGVRVLLGARDTHAGEAKAAELRAEGLDVRPIAIDLNNAATFDQAAKEIDALFGRLDILVNNAGVMSDADGFPSVANPQAMRDVIEINFIATVIVTQNMLPLLRKSKHGRIVNVSSRVGSLWWNSDPDNPVPDNKWLGYAASKAAVNMLTVELAYELRDTPIKVNAICPGYVKTEMNKGGGFLTIEEGARPAVHYALIGDDGPTGGFFGGDGPIAW</sequence>
<dbReference type="EMBL" id="CP000270">
    <property type="protein sequence ID" value="ABE30284.1"/>
    <property type="molecule type" value="Genomic_DNA"/>
</dbReference>
<dbReference type="RefSeq" id="WP_011487979.1">
    <property type="nucleotide sequence ID" value="NC_007951.1"/>
</dbReference>
<dbReference type="KEGG" id="bxb:DR64_363"/>
<dbReference type="InterPro" id="IPR020904">
    <property type="entry name" value="Sc_DH/Rdtase_CS"/>
</dbReference>
<dbReference type="InterPro" id="IPR045313">
    <property type="entry name" value="CBR1-like"/>
</dbReference>
<organism evidence="5 6">
    <name type="scientific">Paraburkholderia xenovorans (strain LB400)</name>
    <dbReference type="NCBI Taxonomy" id="266265"/>
    <lineage>
        <taxon>Bacteria</taxon>
        <taxon>Pseudomonadati</taxon>
        <taxon>Pseudomonadota</taxon>
        <taxon>Betaproteobacteria</taxon>
        <taxon>Burkholderiales</taxon>
        <taxon>Burkholderiaceae</taxon>
        <taxon>Paraburkholderia</taxon>
    </lineage>
</organism>
<dbReference type="CDD" id="cd05324">
    <property type="entry name" value="carb_red_PTCR-like_SDR_c"/>
    <property type="match status" value="1"/>
</dbReference>
<dbReference type="Proteomes" id="UP000001817">
    <property type="component" value="Chromosome 1"/>
</dbReference>
<dbReference type="GO" id="GO:0016616">
    <property type="term" value="F:oxidoreductase activity, acting on the CH-OH group of donors, NAD or NADP as acceptor"/>
    <property type="evidence" value="ECO:0007669"/>
    <property type="project" value="InterPro"/>
</dbReference>
<keyword evidence="6" id="KW-1185">Reference proteome</keyword>
<dbReference type="PANTHER" id="PTHR43490:SF99">
    <property type="entry name" value="SHORT-CHAIN DEHYDROGENASE_REDUCTASE"/>
    <property type="match status" value="1"/>
</dbReference>
<dbReference type="Gene3D" id="3.40.50.720">
    <property type="entry name" value="NAD(P)-binding Rossmann-like Domain"/>
    <property type="match status" value="1"/>
</dbReference>
<dbReference type="PRINTS" id="PR00080">
    <property type="entry name" value="SDRFAMILY"/>
</dbReference>
<dbReference type="Pfam" id="PF00106">
    <property type="entry name" value="adh_short"/>
    <property type="match status" value="1"/>
</dbReference>
<proteinExistence type="inferred from homology"/>
<evidence type="ECO:0000256" key="2">
    <source>
        <dbReference type="ARBA" id="ARBA00022857"/>
    </source>
</evidence>
<keyword evidence="2" id="KW-0521">NADP</keyword>
<gene>
    <name evidence="5" type="ORF">Bxe_A2677</name>
</gene>
<protein>
    <submittedName>
        <fullName evidence="5">Short-chain dehydrogenase/oxidoreductase</fullName>
    </submittedName>
</protein>
<evidence type="ECO:0000256" key="1">
    <source>
        <dbReference type="ARBA" id="ARBA00006484"/>
    </source>
</evidence>
<dbReference type="STRING" id="266265.Bxe_A2677"/>
<name>Q140F5_PARXL</name>
<dbReference type="PATRIC" id="fig|266265.5.peg.1819"/>
<dbReference type="InterPro" id="IPR036291">
    <property type="entry name" value="NAD(P)-bd_dom_sf"/>
</dbReference>
<evidence type="ECO:0000256" key="4">
    <source>
        <dbReference type="RuleBase" id="RU000363"/>
    </source>
</evidence>
<dbReference type="PROSITE" id="PS00061">
    <property type="entry name" value="ADH_SHORT"/>
    <property type="match status" value="1"/>
</dbReference>